<reference evidence="1 2" key="1">
    <citation type="submission" date="2019-03" db="EMBL/GenBank/DDBJ databases">
        <title>Single cell metagenomics reveals metabolic interactions within the superorganism composed of flagellate Streblomastix strix and complex community of Bacteroidetes bacteria on its surface.</title>
        <authorList>
            <person name="Treitli S.C."/>
            <person name="Kolisko M."/>
            <person name="Husnik F."/>
            <person name="Keeling P."/>
            <person name="Hampl V."/>
        </authorList>
    </citation>
    <scope>NUCLEOTIDE SEQUENCE [LARGE SCALE GENOMIC DNA]</scope>
    <source>
        <strain evidence="1">ST1C</strain>
    </source>
</reference>
<organism evidence="1 2">
    <name type="scientific">Streblomastix strix</name>
    <dbReference type="NCBI Taxonomy" id="222440"/>
    <lineage>
        <taxon>Eukaryota</taxon>
        <taxon>Metamonada</taxon>
        <taxon>Preaxostyla</taxon>
        <taxon>Oxymonadida</taxon>
        <taxon>Streblomastigidae</taxon>
        <taxon>Streblomastix</taxon>
    </lineage>
</organism>
<dbReference type="GO" id="GO:0008374">
    <property type="term" value="F:O-acyltransferase activity"/>
    <property type="evidence" value="ECO:0007669"/>
    <property type="project" value="InterPro"/>
</dbReference>
<comment type="caution">
    <text evidence="1">The sequence shown here is derived from an EMBL/GenBank/DDBJ whole genome shotgun (WGS) entry which is preliminary data.</text>
</comment>
<dbReference type="SUPFAM" id="SSF53474">
    <property type="entry name" value="alpha/beta-Hydrolases"/>
    <property type="match status" value="1"/>
</dbReference>
<dbReference type="GO" id="GO:0006629">
    <property type="term" value="P:lipid metabolic process"/>
    <property type="evidence" value="ECO:0007669"/>
    <property type="project" value="InterPro"/>
</dbReference>
<dbReference type="PANTHER" id="PTHR11440">
    <property type="entry name" value="LECITHIN-CHOLESTEROL ACYLTRANSFERASE-RELATED"/>
    <property type="match status" value="1"/>
</dbReference>
<proteinExistence type="predicted"/>
<dbReference type="AlphaFoldDB" id="A0A5J4WFG5"/>
<dbReference type="EMBL" id="SNRW01002179">
    <property type="protein sequence ID" value="KAA6393631.1"/>
    <property type="molecule type" value="Genomic_DNA"/>
</dbReference>
<protein>
    <submittedName>
        <fullName evidence="1">Putative Phospholipase A2</fullName>
    </submittedName>
</protein>
<dbReference type="OrthoDB" id="190846at2759"/>
<name>A0A5J4WFG5_9EUKA</name>
<accession>A0A5J4WFG5</accession>
<evidence type="ECO:0000313" key="1">
    <source>
        <dbReference type="EMBL" id="KAA6393631.1"/>
    </source>
</evidence>
<evidence type="ECO:0000313" key="2">
    <source>
        <dbReference type="Proteomes" id="UP000324800"/>
    </source>
</evidence>
<dbReference type="InterPro" id="IPR003386">
    <property type="entry name" value="LACT/PDAT_acylTrfase"/>
</dbReference>
<dbReference type="Gene3D" id="3.40.50.1820">
    <property type="entry name" value="alpha/beta hydrolase"/>
    <property type="match status" value="1"/>
</dbReference>
<dbReference type="Proteomes" id="UP000324800">
    <property type="component" value="Unassembled WGS sequence"/>
</dbReference>
<gene>
    <name evidence="1" type="ORF">EZS28_010839</name>
</gene>
<sequence>MAKKPIQKLEPCPHNATLIIPGLGGSVLYAHNKKTGENKLLWPNIINSKQKMLKYGVGKINPETWQYESQNDEYEVFASQSNYGLWAQDYYVYKLPLHDLVQLLKDNGYVPGLNLFGFSYDWRQFFATPQFQSQLLNRIKEAYVKSGFRKIDVITHSLGGIVFRIFCILNPEAVRAFVRRFIAIACPFNGSAHSLESLIFGYGLGVPKIIADPKAFQMITLTNPCQFWFLANSQFPFSPKLGIKYHSNEQMRWFGFHLDEDGKCWDYDSLNILNTQRKDLQGDKVKKNDLIENEINNEQNIIIENDRKEDDEEDDEDQLLEGIDSGQIKINKFILEKTIFSREALNRFQIEYK</sequence>
<dbReference type="Pfam" id="PF02450">
    <property type="entry name" value="LCAT"/>
    <property type="match status" value="1"/>
</dbReference>
<dbReference type="InterPro" id="IPR029058">
    <property type="entry name" value="AB_hydrolase_fold"/>
</dbReference>